<dbReference type="AlphaFoldDB" id="A0AA96F9C4"/>
<dbReference type="PANTHER" id="PTHR43649:SF29">
    <property type="entry name" value="OSMOPROTECTIVE COMPOUNDS-BINDING PROTEIN GGTB"/>
    <property type="match status" value="1"/>
</dbReference>
<dbReference type="Gene3D" id="3.40.190.10">
    <property type="entry name" value="Periplasmic binding protein-like II"/>
    <property type="match status" value="2"/>
</dbReference>
<feature type="chain" id="PRO_5041740800" evidence="3">
    <location>
        <begin position="26"/>
        <end position="452"/>
    </location>
</feature>
<protein>
    <submittedName>
        <fullName evidence="4">ABC transporter substrate-binding protein</fullName>
    </submittedName>
</protein>
<dbReference type="InterPro" id="IPR050490">
    <property type="entry name" value="Bact_solute-bd_prot1"/>
</dbReference>
<dbReference type="PANTHER" id="PTHR43649">
    <property type="entry name" value="ARABINOSE-BINDING PROTEIN-RELATED"/>
    <property type="match status" value="1"/>
</dbReference>
<evidence type="ECO:0000313" key="5">
    <source>
        <dbReference type="Proteomes" id="UP001304125"/>
    </source>
</evidence>
<keyword evidence="3" id="KW-0732">Signal</keyword>
<sequence length="452" mass="48005">MKNLKSLARTGGIAAVTALAIGSLAACSSSDNSTDGTSGAAADGSVYYLNFKPEVADQWTALAKEYTSETGVSVTVETAASGTYETTLKSEMGKSDAPTLFQVNGPVGLATWKDYAADLSGTAAYSHLVDQSMALTSDDGSQVLGIPYVIETYGIIYNKALLDEYFAADWSTVKSIDDLDNFAALKTVADEIQAHKDALGVDGAFTSAGFDSSSDWRFKTHLANLPLYYEFKADGVTGQPATITGEYLPNYKQIFDLYITDSTTAPTLLSGKTIDDANSEFALAKAVFYQNGTWAYGDISGQSVADDDMGMLPIYIGVDGEENQGLTTGSENYWVINSQASDADQQATADFLEWVITSDAGRSAIADDMGFTTPFDTFGDYQSTNPLTIAANESLASGKTPVSWNFTVMPSEEWKNGVGNALLAYAQGTGDWSAVETAFVDGWASEYTLANG</sequence>
<evidence type="ECO:0000256" key="3">
    <source>
        <dbReference type="SAM" id="SignalP"/>
    </source>
</evidence>
<dbReference type="Proteomes" id="UP001304125">
    <property type="component" value="Chromosome"/>
</dbReference>
<evidence type="ECO:0000256" key="1">
    <source>
        <dbReference type="ARBA" id="ARBA00008520"/>
    </source>
</evidence>
<evidence type="ECO:0000313" key="4">
    <source>
        <dbReference type="EMBL" id="WNM25624.1"/>
    </source>
</evidence>
<name>A0AA96F9C4_9MICO</name>
<dbReference type="PROSITE" id="PS51257">
    <property type="entry name" value="PROKAR_LIPOPROTEIN"/>
    <property type="match status" value="1"/>
</dbReference>
<reference evidence="4 5" key="1">
    <citation type="submission" date="2023-09" db="EMBL/GenBank/DDBJ databases">
        <title>Demequina sp. a novel bacteria isolated from Capsicum annuum.</title>
        <authorList>
            <person name="Humaira Z."/>
            <person name="Lee J."/>
            <person name="Cho D."/>
        </authorList>
    </citation>
    <scope>NUCLEOTIDE SEQUENCE [LARGE SCALE GENOMIC DNA]</scope>
    <source>
        <strain evidence="4 5">OYTSA14</strain>
    </source>
</reference>
<keyword evidence="5" id="KW-1185">Reference proteome</keyword>
<dbReference type="Pfam" id="PF13416">
    <property type="entry name" value="SBP_bac_8"/>
    <property type="match status" value="1"/>
</dbReference>
<organism evidence="4 5">
    <name type="scientific">Demequina capsici</name>
    <dbReference type="NCBI Taxonomy" id="3075620"/>
    <lineage>
        <taxon>Bacteria</taxon>
        <taxon>Bacillati</taxon>
        <taxon>Actinomycetota</taxon>
        <taxon>Actinomycetes</taxon>
        <taxon>Micrococcales</taxon>
        <taxon>Demequinaceae</taxon>
        <taxon>Demequina</taxon>
    </lineage>
</organism>
<dbReference type="RefSeq" id="WP_313500861.1">
    <property type="nucleotide sequence ID" value="NZ_CP134879.1"/>
</dbReference>
<evidence type="ECO:0000256" key="2">
    <source>
        <dbReference type="ARBA" id="ARBA00022448"/>
    </source>
</evidence>
<gene>
    <name evidence="4" type="ORF">RN606_05605</name>
</gene>
<feature type="signal peptide" evidence="3">
    <location>
        <begin position="1"/>
        <end position="25"/>
    </location>
</feature>
<proteinExistence type="inferred from homology"/>
<dbReference type="InterPro" id="IPR006059">
    <property type="entry name" value="SBP"/>
</dbReference>
<dbReference type="SUPFAM" id="SSF53850">
    <property type="entry name" value="Periplasmic binding protein-like II"/>
    <property type="match status" value="1"/>
</dbReference>
<keyword evidence="2" id="KW-0813">Transport</keyword>
<dbReference type="EMBL" id="CP134879">
    <property type="protein sequence ID" value="WNM25624.1"/>
    <property type="molecule type" value="Genomic_DNA"/>
</dbReference>
<comment type="similarity">
    <text evidence="1">Belongs to the bacterial solute-binding protein 1 family.</text>
</comment>
<accession>A0AA96F9C4</accession>